<sequence>MLAAGAKIRPDSPTKKVRNGMQTLDARKPKSMVCSFAGLTSFTLKARLNV</sequence>
<accession>A0A2Z5ZFF0</accession>
<dbReference type="Proteomes" id="UP000270034">
    <property type="component" value="Chromosome"/>
</dbReference>
<dbReference type="AlphaFoldDB" id="A0A2Z5ZFF0"/>
<proteinExistence type="predicted"/>
<gene>
    <name evidence="1" type="ORF">AcetOrient_orf01320</name>
</gene>
<reference evidence="1 2" key="1">
    <citation type="submission" date="2018-02" db="EMBL/GenBank/DDBJ databases">
        <title>Acetobacter orientalis genome.</title>
        <authorList>
            <person name="Nakashima N."/>
            <person name="Tamura T."/>
        </authorList>
    </citation>
    <scope>NUCLEOTIDE SEQUENCE [LARGE SCALE GENOMIC DNA]</scope>
    <source>
        <strain evidence="1 2">FAN1</strain>
    </source>
</reference>
<organism evidence="1 2">
    <name type="scientific">Acetobacter orientalis</name>
    <dbReference type="NCBI Taxonomy" id="146474"/>
    <lineage>
        <taxon>Bacteria</taxon>
        <taxon>Pseudomonadati</taxon>
        <taxon>Pseudomonadota</taxon>
        <taxon>Alphaproteobacteria</taxon>
        <taxon>Acetobacterales</taxon>
        <taxon>Acetobacteraceae</taxon>
        <taxon>Acetobacter</taxon>
    </lineage>
</organism>
<dbReference type="EMBL" id="AP018515">
    <property type="protein sequence ID" value="BBC79250.1"/>
    <property type="molecule type" value="Genomic_DNA"/>
</dbReference>
<name>A0A2Z5ZFF0_9PROT</name>
<dbReference type="KEGG" id="aot:AcetOri_orf01320"/>
<protein>
    <submittedName>
        <fullName evidence="1">Protein translocase subunit YajC</fullName>
    </submittedName>
</protein>
<evidence type="ECO:0000313" key="2">
    <source>
        <dbReference type="Proteomes" id="UP000270034"/>
    </source>
</evidence>
<evidence type="ECO:0000313" key="1">
    <source>
        <dbReference type="EMBL" id="BBC79250.1"/>
    </source>
</evidence>